<feature type="non-terminal residue" evidence="1">
    <location>
        <position position="1"/>
    </location>
</feature>
<reference evidence="1" key="1">
    <citation type="journal article" date="2014" name="Front. Microbiol.">
        <title>High frequency of phylogenetically diverse reductive dehalogenase-homologous genes in deep subseafloor sedimentary metagenomes.</title>
        <authorList>
            <person name="Kawai M."/>
            <person name="Futagami T."/>
            <person name="Toyoda A."/>
            <person name="Takaki Y."/>
            <person name="Nishi S."/>
            <person name="Hori S."/>
            <person name="Arai W."/>
            <person name="Tsubouchi T."/>
            <person name="Morono Y."/>
            <person name="Uchiyama I."/>
            <person name="Ito T."/>
            <person name="Fujiyama A."/>
            <person name="Inagaki F."/>
            <person name="Takami H."/>
        </authorList>
    </citation>
    <scope>NUCLEOTIDE SEQUENCE</scope>
    <source>
        <strain evidence="1">Expedition CK06-06</strain>
    </source>
</reference>
<organism evidence="1">
    <name type="scientific">marine sediment metagenome</name>
    <dbReference type="NCBI Taxonomy" id="412755"/>
    <lineage>
        <taxon>unclassified sequences</taxon>
        <taxon>metagenomes</taxon>
        <taxon>ecological metagenomes</taxon>
    </lineage>
</organism>
<protein>
    <recommendedName>
        <fullName evidence="2">Calcineurin-like phosphoesterase domain-containing protein</fullName>
    </recommendedName>
</protein>
<dbReference type="AlphaFoldDB" id="X1NID4"/>
<gene>
    <name evidence="1" type="ORF">S06H3_52366</name>
</gene>
<evidence type="ECO:0008006" key="2">
    <source>
        <dbReference type="Google" id="ProtNLM"/>
    </source>
</evidence>
<evidence type="ECO:0000313" key="1">
    <source>
        <dbReference type="EMBL" id="GAI43792.1"/>
    </source>
</evidence>
<dbReference type="InterPro" id="IPR029052">
    <property type="entry name" value="Metallo-depent_PP-like"/>
</dbReference>
<comment type="caution">
    <text evidence="1">The sequence shown here is derived from an EMBL/GenBank/DDBJ whole genome shotgun (WGS) entry which is preliminary data.</text>
</comment>
<dbReference type="SUPFAM" id="SSF56300">
    <property type="entry name" value="Metallo-dependent phosphatases"/>
    <property type="match status" value="1"/>
</dbReference>
<proteinExistence type="predicted"/>
<dbReference type="Gene3D" id="3.60.21.10">
    <property type="match status" value="1"/>
</dbReference>
<dbReference type="EMBL" id="BARV01033303">
    <property type="protein sequence ID" value="GAI43792.1"/>
    <property type="molecule type" value="Genomic_DNA"/>
</dbReference>
<name>X1NID4_9ZZZZ</name>
<accession>X1NID4</accession>
<sequence>DENLEGLLSTVPYLPQMGFTAEHRVYKFDYRGCRFIFLDTGDMDYRNPSAWGSKHPDFQAQMAILSKWLQEAKEKETHQVFITFHNPAFCISYWGPLPLEENPHPYLKPFASELKITVFNGHVHTTEVYQVDGIRYLILGAGGGEQGHEANPPPTDYPEELYWKGQPRVEDYNYLRVQVSNKGTRMWLRRYRPRADTPVEEVELYKE</sequence>